<dbReference type="InterPro" id="IPR051788">
    <property type="entry name" value="MFS_Transporter"/>
</dbReference>
<feature type="compositionally biased region" description="Basic and acidic residues" evidence="5">
    <location>
        <begin position="36"/>
        <end position="52"/>
    </location>
</feature>
<keyword evidence="9" id="KW-1185">Reference proteome</keyword>
<evidence type="ECO:0000256" key="2">
    <source>
        <dbReference type="ARBA" id="ARBA00022692"/>
    </source>
</evidence>
<keyword evidence="2 6" id="KW-0812">Transmembrane</keyword>
<name>A0ABR1KFX1_9PEZI</name>
<dbReference type="PANTHER" id="PTHR23514:SF6">
    <property type="entry name" value="MAJOR FACILITATOR SUPERFAMILY (MFS) PROFILE DOMAIN-CONTAINING PROTEIN"/>
    <property type="match status" value="1"/>
</dbReference>
<feature type="transmembrane region" description="Helical" evidence="6">
    <location>
        <begin position="462"/>
        <end position="485"/>
    </location>
</feature>
<feature type="transmembrane region" description="Helical" evidence="6">
    <location>
        <begin position="404"/>
        <end position="423"/>
    </location>
</feature>
<protein>
    <submittedName>
        <fullName evidence="8">Major facilitator superfamily domain-containing protein</fullName>
    </submittedName>
</protein>
<comment type="caution">
    <text evidence="8">The sequence shown here is derived from an EMBL/GenBank/DDBJ whole genome shotgun (WGS) entry which is preliminary data.</text>
</comment>
<dbReference type="Pfam" id="PF07690">
    <property type="entry name" value="MFS_1"/>
    <property type="match status" value="1"/>
</dbReference>
<dbReference type="InterPro" id="IPR020846">
    <property type="entry name" value="MFS_dom"/>
</dbReference>
<feature type="domain" description="Major facilitator superfamily (MFS) profile" evidence="7">
    <location>
        <begin position="116"/>
        <end position="515"/>
    </location>
</feature>
<dbReference type="InterPro" id="IPR011701">
    <property type="entry name" value="MFS"/>
</dbReference>
<comment type="subcellular location">
    <subcellularLocation>
        <location evidence="1">Membrane</location>
        <topology evidence="1">Multi-pass membrane protein</topology>
    </subcellularLocation>
</comment>
<keyword evidence="3 6" id="KW-1133">Transmembrane helix</keyword>
<dbReference type="Gene3D" id="1.20.1250.20">
    <property type="entry name" value="MFS general substrate transporter like domains"/>
    <property type="match status" value="2"/>
</dbReference>
<feature type="transmembrane region" description="Helical" evidence="6">
    <location>
        <begin position="147"/>
        <end position="169"/>
    </location>
</feature>
<feature type="transmembrane region" description="Helical" evidence="6">
    <location>
        <begin position="373"/>
        <end position="392"/>
    </location>
</feature>
<feature type="transmembrane region" description="Helical" evidence="6">
    <location>
        <begin position="268"/>
        <end position="289"/>
    </location>
</feature>
<feature type="transmembrane region" description="Helical" evidence="6">
    <location>
        <begin position="227"/>
        <end position="248"/>
    </location>
</feature>
<evidence type="ECO:0000256" key="6">
    <source>
        <dbReference type="SAM" id="Phobius"/>
    </source>
</evidence>
<feature type="compositionally biased region" description="Polar residues" evidence="5">
    <location>
        <begin position="54"/>
        <end position="83"/>
    </location>
</feature>
<keyword evidence="4 6" id="KW-0472">Membrane</keyword>
<dbReference type="PANTHER" id="PTHR23514">
    <property type="entry name" value="BYPASS OF STOP CODON PROTEIN 6"/>
    <property type="match status" value="1"/>
</dbReference>
<feature type="region of interest" description="Disordered" evidence="5">
    <location>
        <begin position="16"/>
        <end position="98"/>
    </location>
</feature>
<sequence>MAQSFGHFFEIEETKPAKAIAEPGRARRKSSSIRSPTDHELDCLAFGDRLDGPHSTTTRSGHQTPQNGPLGSQSFTGVQTPKTPNDLEASHPPTPTHTNATPLAATFWNPPMNRWRVLCACVVYFANGLNDSAPGALIPFMEASYHISYAVVSLIFVTNAAGFIASAFFTDVLLDKLGRASTLALGEAIMLLGYIILVCTPPWPAVVAAFFPLGFGNAINLALNNVFCANLYGSTIILGFAHGSYGIGGTVGPIAATAMASHGIVWSRFYFLLLGTRLICMLFNTWAFWSYDKEAQSPLLVELERLGSTRGVALDAEEVKQQHSKLRLPKQALQNRTTIIGALFIFAYQGAEVAVAGWVTSFLIKYRGGEPGTVGYATAGFFGGITLGRFALAPVAHRFGEHPSVYVFIVGGIILQILVWQVPNLVSSTILVAFLGLILGPIYPCVQTIFSRLLPRNIQVPAVGFIASAGSSGGAVAPFFTGLIAQVRGTWVLHPICVSLFASMLVGWWALPAVRKRTD</sequence>
<dbReference type="Proteomes" id="UP001363622">
    <property type="component" value="Unassembled WGS sequence"/>
</dbReference>
<evidence type="ECO:0000256" key="4">
    <source>
        <dbReference type="ARBA" id="ARBA00023136"/>
    </source>
</evidence>
<feature type="transmembrane region" description="Helical" evidence="6">
    <location>
        <begin position="339"/>
        <end position="361"/>
    </location>
</feature>
<evidence type="ECO:0000256" key="5">
    <source>
        <dbReference type="SAM" id="MobiDB-lite"/>
    </source>
</evidence>
<dbReference type="InterPro" id="IPR036259">
    <property type="entry name" value="MFS_trans_sf"/>
</dbReference>
<evidence type="ECO:0000313" key="8">
    <source>
        <dbReference type="EMBL" id="KAK7513712.1"/>
    </source>
</evidence>
<feature type="transmembrane region" description="Helical" evidence="6">
    <location>
        <begin position="189"/>
        <end position="215"/>
    </location>
</feature>
<organism evidence="8 9">
    <name type="scientific">Phyllosticta citriasiana</name>
    <dbReference type="NCBI Taxonomy" id="595635"/>
    <lineage>
        <taxon>Eukaryota</taxon>
        <taxon>Fungi</taxon>
        <taxon>Dikarya</taxon>
        <taxon>Ascomycota</taxon>
        <taxon>Pezizomycotina</taxon>
        <taxon>Dothideomycetes</taxon>
        <taxon>Dothideomycetes incertae sedis</taxon>
        <taxon>Botryosphaeriales</taxon>
        <taxon>Phyllostictaceae</taxon>
        <taxon>Phyllosticta</taxon>
    </lineage>
</organism>
<gene>
    <name evidence="8" type="ORF">IWZ03DRAFT_239064</name>
</gene>
<reference evidence="8 9" key="1">
    <citation type="submission" date="2024-04" db="EMBL/GenBank/DDBJ databases">
        <title>Phyllosticta paracitricarpa is synonymous to the EU quarantine fungus P. citricarpa based on phylogenomic analyses.</title>
        <authorList>
            <consortium name="Lawrence Berkeley National Laboratory"/>
            <person name="Van Ingen-Buijs V.A."/>
            <person name="Van Westerhoven A.C."/>
            <person name="Haridas S."/>
            <person name="Skiadas P."/>
            <person name="Martin F."/>
            <person name="Groenewald J.Z."/>
            <person name="Crous P.W."/>
            <person name="Seidl M.F."/>
        </authorList>
    </citation>
    <scope>NUCLEOTIDE SEQUENCE [LARGE SCALE GENOMIC DNA]</scope>
    <source>
        <strain evidence="8 9">CBS 123371</strain>
    </source>
</reference>
<dbReference type="PROSITE" id="PS50850">
    <property type="entry name" value="MFS"/>
    <property type="match status" value="1"/>
</dbReference>
<feature type="transmembrane region" description="Helical" evidence="6">
    <location>
        <begin position="429"/>
        <end position="450"/>
    </location>
</feature>
<evidence type="ECO:0000256" key="3">
    <source>
        <dbReference type="ARBA" id="ARBA00022989"/>
    </source>
</evidence>
<evidence type="ECO:0000313" key="9">
    <source>
        <dbReference type="Proteomes" id="UP001363622"/>
    </source>
</evidence>
<evidence type="ECO:0000259" key="7">
    <source>
        <dbReference type="PROSITE" id="PS50850"/>
    </source>
</evidence>
<dbReference type="EMBL" id="JBBPHU010000009">
    <property type="protein sequence ID" value="KAK7513712.1"/>
    <property type="molecule type" value="Genomic_DNA"/>
</dbReference>
<dbReference type="SUPFAM" id="SSF103473">
    <property type="entry name" value="MFS general substrate transporter"/>
    <property type="match status" value="1"/>
</dbReference>
<feature type="transmembrane region" description="Helical" evidence="6">
    <location>
        <begin position="491"/>
        <end position="511"/>
    </location>
</feature>
<evidence type="ECO:0000256" key="1">
    <source>
        <dbReference type="ARBA" id="ARBA00004141"/>
    </source>
</evidence>
<accession>A0ABR1KFX1</accession>
<proteinExistence type="predicted"/>